<evidence type="ECO:0000313" key="3">
    <source>
        <dbReference type="Proteomes" id="UP000007054"/>
    </source>
</evidence>
<dbReference type="PATRIC" id="fig|213810.4.peg.1294"/>
<gene>
    <name evidence="2" type="ordered locus">RUM_13990</name>
</gene>
<dbReference type="AlphaFoldDB" id="D4LD16"/>
<dbReference type="BioCyc" id="RCHA213810:RUM_RS06805-MONOMER"/>
<dbReference type="Pfam" id="PF06445">
    <property type="entry name" value="GyrI-like"/>
    <property type="match status" value="1"/>
</dbReference>
<sequence length="226" mass="26254">MPLDLKKAHREFYMATNQPMIVTVPAVHYAVVRGVGESSLKNSFFKQAVMILYAVGRTLKMSYRTAHQIDGFVPYVLPPLERFWYKSQEGRSDAAGTGMLYWTLASRLPDFVTRADFDWAVQHTTEQRDMDCAYARFVTMEEGLCVQCLHIGSYAERARTIERMHHFLGANGYAFDLTEQRQHHEIYLSDARKIPPDRLRTLLRQPIRMRQKEELYEEVVCGGIRI</sequence>
<reference evidence="2" key="2">
    <citation type="submission" date="2010-03" db="EMBL/GenBank/DDBJ databases">
        <authorList>
            <person name="Pajon A."/>
        </authorList>
    </citation>
    <scope>NUCLEOTIDE SEQUENCE</scope>
    <source>
        <strain evidence="2">Type strain: 18P13</strain>
    </source>
</reference>
<dbReference type="STRING" id="213810.RUM_13990"/>
<dbReference type="Gene3D" id="3.20.80.10">
    <property type="entry name" value="Regulatory factor, effector binding domain"/>
    <property type="match status" value="1"/>
</dbReference>
<proteinExistence type="predicted"/>
<accession>D4LD16</accession>
<dbReference type="InterPro" id="IPR029442">
    <property type="entry name" value="GyrI-like"/>
</dbReference>
<dbReference type="InterPro" id="IPR011256">
    <property type="entry name" value="Reg_factor_effector_dom_sf"/>
</dbReference>
<dbReference type="Proteomes" id="UP000007054">
    <property type="component" value="Chromosome"/>
</dbReference>
<organism evidence="2 3">
    <name type="scientific">Ruminococcus champanellensis (strain DSM 18848 / JCM 17042 / KCTC 15320 / 18P13)</name>
    <dbReference type="NCBI Taxonomy" id="213810"/>
    <lineage>
        <taxon>Bacteria</taxon>
        <taxon>Bacillati</taxon>
        <taxon>Bacillota</taxon>
        <taxon>Clostridia</taxon>
        <taxon>Eubacteriales</taxon>
        <taxon>Oscillospiraceae</taxon>
        <taxon>Ruminococcus</taxon>
    </lineage>
</organism>
<keyword evidence="3" id="KW-1185">Reference proteome</keyword>
<evidence type="ECO:0000313" key="2">
    <source>
        <dbReference type="EMBL" id="CBL17511.1"/>
    </source>
</evidence>
<evidence type="ECO:0000259" key="1">
    <source>
        <dbReference type="Pfam" id="PF06445"/>
    </source>
</evidence>
<dbReference type="HOGENOM" id="CLU_083625_0_0_9"/>
<dbReference type="GeneID" id="83156129"/>
<protein>
    <submittedName>
        <fullName evidence="2">Uncharacterized conserved protein</fullName>
    </submittedName>
</protein>
<dbReference type="EMBL" id="FP929052">
    <property type="protein sequence ID" value="CBL17511.1"/>
    <property type="molecule type" value="Genomic_DNA"/>
</dbReference>
<reference evidence="2" key="1">
    <citation type="submission" date="2010-03" db="EMBL/GenBank/DDBJ databases">
        <title>The genome sequence of Ruminococcus sp. 18P13.</title>
        <authorList>
            <consortium name="metaHIT consortium -- http://www.metahit.eu/"/>
            <person name="Pajon A."/>
            <person name="Turner K."/>
            <person name="Parkhill J."/>
            <person name="Bernalier A."/>
        </authorList>
    </citation>
    <scope>NUCLEOTIDE SEQUENCE [LARGE SCALE GENOMIC DNA]</scope>
    <source>
        <strain evidence="2">Type strain: 18P13</strain>
    </source>
</reference>
<dbReference type="RefSeq" id="WP_015558418.1">
    <property type="nucleotide sequence ID" value="NC_021039.1"/>
</dbReference>
<name>D4LD16_RUMC1</name>
<dbReference type="SUPFAM" id="SSF55136">
    <property type="entry name" value="Probable bacterial effector-binding domain"/>
    <property type="match status" value="1"/>
</dbReference>
<dbReference type="KEGG" id="rch:RUM_13990"/>
<feature type="domain" description="GyrI-like small molecule binding" evidence="1">
    <location>
        <begin position="19"/>
        <end position="207"/>
    </location>
</feature>